<evidence type="ECO:0000313" key="3">
    <source>
        <dbReference type="EMBL" id="CAI2193103.1"/>
    </source>
</evidence>
<proteinExistence type="predicted"/>
<feature type="region of interest" description="Disordered" evidence="2">
    <location>
        <begin position="53"/>
        <end position="73"/>
    </location>
</feature>
<comment type="caution">
    <text evidence="3">The sequence shown here is derived from an EMBL/GenBank/DDBJ whole genome shotgun (WGS) entry which is preliminary data.</text>
</comment>
<reference evidence="3" key="1">
    <citation type="submission" date="2022-08" db="EMBL/GenBank/DDBJ databases">
        <authorList>
            <person name="Kallberg Y."/>
            <person name="Tangrot J."/>
            <person name="Rosling A."/>
        </authorList>
    </citation>
    <scope>NUCLEOTIDE SEQUENCE</scope>
    <source>
        <strain evidence="3">Wild A</strain>
    </source>
</reference>
<evidence type="ECO:0000313" key="4">
    <source>
        <dbReference type="Proteomes" id="UP001153678"/>
    </source>
</evidence>
<accession>A0A9W4T508</accession>
<feature type="non-terminal residue" evidence="3">
    <location>
        <position position="1"/>
    </location>
</feature>
<organism evidence="3 4">
    <name type="scientific">Funneliformis geosporum</name>
    <dbReference type="NCBI Taxonomy" id="1117311"/>
    <lineage>
        <taxon>Eukaryota</taxon>
        <taxon>Fungi</taxon>
        <taxon>Fungi incertae sedis</taxon>
        <taxon>Mucoromycota</taxon>
        <taxon>Glomeromycotina</taxon>
        <taxon>Glomeromycetes</taxon>
        <taxon>Glomerales</taxon>
        <taxon>Glomeraceae</taxon>
        <taxon>Funneliformis</taxon>
    </lineage>
</organism>
<gene>
    <name evidence="3" type="ORF">FWILDA_LOCUS15908</name>
</gene>
<dbReference type="OrthoDB" id="2443197at2759"/>
<dbReference type="Proteomes" id="UP001153678">
    <property type="component" value="Unassembled WGS sequence"/>
</dbReference>
<name>A0A9W4T508_9GLOM</name>
<feature type="non-terminal residue" evidence="3">
    <location>
        <position position="516"/>
    </location>
</feature>
<keyword evidence="4" id="KW-1185">Reference proteome</keyword>
<dbReference type="AlphaFoldDB" id="A0A9W4T508"/>
<keyword evidence="1" id="KW-0175">Coiled coil</keyword>
<evidence type="ECO:0000256" key="1">
    <source>
        <dbReference type="SAM" id="Coils"/>
    </source>
</evidence>
<protein>
    <submittedName>
        <fullName evidence="3">15321_t:CDS:1</fullName>
    </submittedName>
</protein>
<dbReference type="EMBL" id="CAMKVN010009075">
    <property type="protein sequence ID" value="CAI2193103.1"/>
    <property type="molecule type" value="Genomic_DNA"/>
</dbReference>
<feature type="coiled-coil region" evidence="1">
    <location>
        <begin position="213"/>
        <end position="240"/>
    </location>
</feature>
<feature type="compositionally biased region" description="Basic and acidic residues" evidence="2">
    <location>
        <begin position="59"/>
        <end position="73"/>
    </location>
</feature>
<sequence>EPQSDRELARNWENEQVRQVHFHQQTFLGHGSIHGSSIHGSIHGTVNGTITGGTFVAGSKREQEGDERNDKTKRTKIDDFFFPVIHSSPNVTLEPQGHKNDCPEEDLEENLLQETPEAVFDRKLIINNICIRSAIEKWRESSKYVEEIHKQDLMRYNIIDTTSSSATEARKLFKEHWDNVISTIERFLTSNTEQDTYQDTEHDGKAKEVEQYLTKISKNVNNAKKLREVVKRERAKLRTNDNIKWKRRALELMKIFRDQFPNGRNHLKDDQTEYNYIVKFVSRIYTMLFKDKSFLDCNWGEKTLRCSAILLNQSLKDDDRRCSGNKIDAIISILELDLEFSTLEVSGSPSCLDHTHYVGDRNKTAKMLKIILNFIKTNYQGDFEKFRRIKVFGVQMYDHNFYVYSMCMPFSGVYYFKQESKFSYPTITFLVFKDLPIFASNLWIMRNMIISSTENILAYVTSAPTEFEGVVGRDLLGEENARGVLDDCDLLGVLGDDDSVTVLGCCCAPRNNKTFF</sequence>
<evidence type="ECO:0000256" key="2">
    <source>
        <dbReference type="SAM" id="MobiDB-lite"/>
    </source>
</evidence>